<evidence type="ECO:0000256" key="1">
    <source>
        <dbReference type="SAM" id="Coils"/>
    </source>
</evidence>
<sequence>MKLSNGNKFVGIEQKNDKLEKYQKEQQLNIVNLQETVATMREIVSINQLSLKQQKDEKKALNATNDQRMNQLKAELIAKMEECQKQQNIDAKMEECQKQLQQNIADLQKTVAVLSEKIGPINRWDSAACNPSLALIGPEQLIVQRNGDEEGWSSVRAEKPMSKNAYFEVTILEQNGFVLIGLATKRMPLDELVGDYKGTYGYESDGTFWGHEESLRLMSATSSAAALI</sequence>
<reference evidence="2" key="2">
    <citation type="submission" date="2014-05" db="EMBL/GenBank/DDBJ databases">
        <title>The genome and life-stage specific transcriptomes of Globodera pallida elucidate key aspects of plant parasitism by a cyst nematode.</title>
        <authorList>
            <person name="Cotton J.A."/>
            <person name="Lilley C.J."/>
            <person name="Jones L.M."/>
            <person name="Kikuchi T."/>
            <person name="Reid A.J."/>
            <person name="Thorpe P."/>
            <person name="Tsai I.J."/>
            <person name="Beasley H."/>
            <person name="Blok V."/>
            <person name="Cock P.J.A."/>
            <person name="Van den Akker S.E."/>
            <person name="Holroyd N."/>
            <person name="Hunt M."/>
            <person name="Mantelin S."/>
            <person name="Naghra H."/>
            <person name="Pain A."/>
            <person name="Palomares-Rius J.E."/>
            <person name="Zarowiecki M."/>
            <person name="Berriman M."/>
            <person name="Jones J.T."/>
            <person name="Urwin P.E."/>
        </authorList>
    </citation>
    <scope>NUCLEOTIDE SEQUENCE [LARGE SCALE GENOMIC DNA]</scope>
    <source>
        <strain evidence="2">Lindley</strain>
    </source>
</reference>
<dbReference type="SUPFAM" id="SSF49899">
    <property type="entry name" value="Concanavalin A-like lectins/glucanases"/>
    <property type="match status" value="1"/>
</dbReference>
<evidence type="ECO:0000313" key="2">
    <source>
        <dbReference type="Proteomes" id="UP000050741"/>
    </source>
</evidence>
<reference evidence="2" key="1">
    <citation type="submission" date="2013-12" db="EMBL/GenBank/DDBJ databases">
        <authorList>
            <person name="Aslett M."/>
        </authorList>
    </citation>
    <scope>NUCLEOTIDE SEQUENCE [LARGE SCALE GENOMIC DNA]</scope>
    <source>
        <strain evidence="2">Lindley</strain>
    </source>
</reference>
<dbReference type="AlphaFoldDB" id="A0A183CJC3"/>
<protein>
    <submittedName>
        <fullName evidence="3">SH3 domain-containing protein</fullName>
    </submittedName>
</protein>
<organism evidence="2 3">
    <name type="scientific">Globodera pallida</name>
    <name type="common">Potato cyst nematode worm</name>
    <name type="synonym">Heterodera pallida</name>
    <dbReference type="NCBI Taxonomy" id="36090"/>
    <lineage>
        <taxon>Eukaryota</taxon>
        <taxon>Metazoa</taxon>
        <taxon>Ecdysozoa</taxon>
        <taxon>Nematoda</taxon>
        <taxon>Chromadorea</taxon>
        <taxon>Rhabditida</taxon>
        <taxon>Tylenchina</taxon>
        <taxon>Tylenchomorpha</taxon>
        <taxon>Tylenchoidea</taxon>
        <taxon>Heteroderidae</taxon>
        <taxon>Heteroderinae</taxon>
        <taxon>Globodera</taxon>
    </lineage>
</organism>
<reference evidence="3" key="3">
    <citation type="submission" date="2016-06" db="UniProtKB">
        <authorList>
            <consortium name="WormBaseParasite"/>
        </authorList>
    </citation>
    <scope>IDENTIFICATION</scope>
</reference>
<keyword evidence="1" id="KW-0175">Coiled coil</keyword>
<name>A0A183CJC3_GLOPA</name>
<feature type="coiled-coil region" evidence="1">
    <location>
        <begin position="16"/>
        <end position="117"/>
    </location>
</feature>
<dbReference type="WBParaSite" id="GPLIN_001297900">
    <property type="protein sequence ID" value="GPLIN_001297900"/>
    <property type="gene ID" value="GPLIN_001297900"/>
</dbReference>
<dbReference type="InterPro" id="IPR013320">
    <property type="entry name" value="ConA-like_dom_sf"/>
</dbReference>
<proteinExistence type="predicted"/>
<dbReference type="InterPro" id="IPR043136">
    <property type="entry name" value="B30.2/SPRY_sf"/>
</dbReference>
<accession>A0A183CJC3</accession>
<dbReference type="Proteomes" id="UP000050741">
    <property type="component" value="Unassembled WGS sequence"/>
</dbReference>
<evidence type="ECO:0000313" key="3">
    <source>
        <dbReference type="WBParaSite" id="GPLIN_001297900"/>
    </source>
</evidence>
<dbReference type="Gene3D" id="2.60.120.920">
    <property type="match status" value="1"/>
</dbReference>
<keyword evidence="2" id="KW-1185">Reference proteome</keyword>